<dbReference type="InterPro" id="IPR036938">
    <property type="entry name" value="PAP2/HPO_sf"/>
</dbReference>
<dbReference type="InterPro" id="IPR000326">
    <property type="entry name" value="PAP2/HPO"/>
</dbReference>
<feature type="domain" description="Phosphatidic acid phosphatase type 2/haloperoxidase" evidence="2">
    <location>
        <begin position="94"/>
        <end position="208"/>
    </location>
</feature>
<feature type="transmembrane region" description="Helical" evidence="1">
    <location>
        <begin position="193"/>
        <end position="211"/>
    </location>
</feature>
<proteinExistence type="predicted"/>
<keyword evidence="1" id="KW-0812">Transmembrane</keyword>
<dbReference type="AlphaFoldDB" id="A0A7Y7B1X1"/>
<dbReference type="Gene3D" id="1.20.144.10">
    <property type="entry name" value="Phosphatidic acid phosphatase type 2/haloperoxidase"/>
    <property type="match status" value="1"/>
</dbReference>
<keyword evidence="1" id="KW-0472">Membrane</keyword>
<feature type="transmembrane region" description="Helical" evidence="1">
    <location>
        <begin position="93"/>
        <end position="113"/>
    </location>
</feature>
<dbReference type="Proteomes" id="UP000587462">
    <property type="component" value="Unassembled WGS sequence"/>
</dbReference>
<dbReference type="PROSITE" id="PS51257">
    <property type="entry name" value="PROKAR_LIPOPROTEIN"/>
    <property type="match status" value="1"/>
</dbReference>
<feature type="transmembrane region" description="Helical" evidence="1">
    <location>
        <begin position="58"/>
        <end position="81"/>
    </location>
</feature>
<dbReference type="SUPFAM" id="SSF48317">
    <property type="entry name" value="Acid phosphatase/Vanadium-dependent haloperoxidase"/>
    <property type="match status" value="1"/>
</dbReference>
<evidence type="ECO:0000259" key="2">
    <source>
        <dbReference type="SMART" id="SM00014"/>
    </source>
</evidence>
<protein>
    <submittedName>
        <fullName evidence="3">Phosphatase PAP2 family protein</fullName>
    </submittedName>
</protein>
<comment type="caution">
    <text evidence="3">The sequence shown here is derived from an EMBL/GenBank/DDBJ whole genome shotgun (WGS) entry which is preliminary data.</text>
</comment>
<accession>A0A7Y7B1X1</accession>
<dbReference type="PANTHER" id="PTHR14969:SF13">
    <property type="entry name" value="AT30094P"/>
    <property type="match status" value="1"/>
</dbReference>
<keyword evidence="4" id="KW-1185">Reference proteome</keyword>
<feature type="transmembrane region" description="Helical" evidence="1">
    <location>
        <begin position="133"/>
        <end position="156"/>
    </location>
</feature>
<evidence type="ECO:0000313" key="4">
    <source>
        <dbReference type="Proteomes" id="UP000587462"/>
    </source>
</evidence>
<reference evidence="3 4" key="1">
    <citation type="submission" date="2020-04" db="EMBL/GenBank/DDBJ databases">
        <title>Draft Genome Sequence of Streptomyces morookaense DSM 40503, an 8-azaguanine-producing strain.</title>
        <authorList>
            <person name="Qi J."/>
            <person name="Gao J.-M."/>
        </authorList>
    </citation>
    <scope>NUCLEOTIDE SEQUENCE [LARGE SCALE GENOMIC DNA]</scope>
    <source>
        <strain evidence="3 4">DSM 40503</strain>
    </source>
</reference>
<dbReference type="EMBL" id="JABBXF010000012">
    <property type="protein sequence ID" value="NVK77365.1"/>
    <property type="molecule type" value="Genomic_DNA"/>
</dbReference>
<feature type="transmembrane region" description="Helical" evidence="1">
    <location>
        <begin position="168"/>
        <end position="187"/>
    </location>
</feature>
<sequence length="217" mass="21900">MRRLPATAAPAAVAFACAALGLAVLTVWVTAAHGAPPAVDTALHRAALTHRSGAVSTVAKALTATGTGVVPCLVAAVAGGIACRPQSTARRRVLMMCAASAVLLLGQLVRIGMRDAVSRPRPPAADWAAEASGAAFPSGHAATSALAAGLLAWAVLRALPGNAGRAGAACCVLWTAGVGATRVYLGVHWPTDVAAGWLFAGCWLVPALWFLTRTVDR</sequence>
<name>A0A7Y7B1X1_STRMO</name>
<keyword evidence="1" id="KW-1133">Transmembrane helix</keyword>
<dbReference type="RefSeq" id="WP_171079159.1">
    <property type="nucleotide sequence ID" value="NZ_BNBU01000003.1"/>
</dbReference>
<gene>
    <name evidence="3" type="ORF">HG542_06785</name>
</gene>
<dbReference type="SMART" id="SM00014">
    <property type="entry name" value="acidPPc"/>
    <property type="match status" value="1"/>
</dbReference>
<organism evidence="3 4">
    <name type="scientific">Streptomyces morookaense</name>
    <name type="common">Streptoverticillium morookaense</name>
    <dbReference type="NCBI Taxonomy" id="1970"/>
    <lineage>
        <taxon>Bacteria</taxon>
        <taxon>Bacillati</taxon>
        <taxon>Actinomycetota</taxon>
        <taxon>Actinomycetes</taxon>
        <taxon>Kitasatosporales</taxon>
        <taxon>Streptomycetaceae</taxon>
        <taxon>Streptomyces</taxon>
    </lineage>
</organism>
<dbReference type="Pfam" id="PF01569">
    <property type="entry name" value="PAP2"/>
    <property type="match status" value="1"/>
</dbReference>
<dbReference type="PANTHER" id="PTHR14969">
    <property type="entry name" value="SPHINGOSINE-1-PHOSPHATE PHOSPHOHYDROLASE"/>
    <property type="match status" value="1"/>
</dbReference>
<evidence type="ECO:0000313" key="3">
    <source>
        <dbReference type="EMBL" id="NVK77365.1"/>
    </source>
</evidence>
<evidence type="ECO:0000256" key="1">
    <source>
        <dbReference type="SAM" id="Phobius"/>
    </source>
</evidence>